<feature type="chain" id="PRO_5003310312" evidence="8">
    <location>
        <begin position="21"/>
        <end position="436"/>
    </location>
</feature>
<name>F4KU66_HALH1</name>
<comment type="similarity">
    <text evidence="2">Belongs to the outer membrane factor (OMF) (TC 1.B.17) family.</text>
</comment>
<evidence type="ECO:0000256" key="6">
    <source>
        <dbReference type="ARBA" id="ARBA00023136"/>
    </source>
</evidence>
<dbReference type="GO" id="GO:0009279">
    <property type="term" value="C:cell outer membrane"/>
    <property type="evidence" value="ECO:0007669"/>
    <property type="project" value="UniProtKB-SubCell"/>
</dbReference>
<dbReference type="InterPro" id="IPR051906">
    <property type="entry name" value="TolC-like"/>
</dbReference>
<evidence type="ECO:0000256" key="5">
    <source>
        <dbReference type="ARBA" id="ARBA00022692"/>
    </source>
</evidence>
<dbReference type="Pfam" id="PF02321">
    <property type="entry name" value="OEP"/>
    <property type="match status" value="2"/>
</dbReference>
<dbReference type="eggNOG" id="COG1538">
    <property type="taxonomic scope" value="Bacteria"/>
</dbReference>
<proteinExistence type="inferred from homology"/>
<keyword evidence="10" id="KW-1185">Reference proteome</keyword>
<evidence type="ECO:0000256" key="4">
    <source>
        <dbReference type="ARBA" id="ARBA00022452"/>
    </source>
</evidence>
<dbReference type="AlphaFoldDB" id="F4KU66"/>
<sequence length="436" mass="48362">MKNILLALSLLIIGAPIALAQTTLSLDECMRIALENNLQIKNSGYQLDLAEVSLRQTRAQQLPDLSFNFGQNFNFGRSVDINTNQRIDEVFISNGYGLNLSVPIFSGFGLKYQGQQLKQAIQAGIKDVETSRNLIRRNIITFYLNALANQELYRVAQEQANATRQQIELAQKRVSAGVANEIVVYELKAQLANEEFNAVSARNNAELAKVNLFQQMNQPVDLAVQLDANLIQTLGSPAEALSSPALVQKAEASLPEIQGAQLRILSAQKGVEAARSNFFPSINFQGNYGAFFTSTRTEAYFSQLDATRNGSMSIGLSLPLFRGGAIQQQVQRAVINESMAENDLADVKNQLRSEVEQAVQNHRATQEQWRAAEQQVAAQSENVRLFEKRFAAGTANTSEYILSKNNLAQANGNVISAKYRHLIWKMMLGYYENGKF</sequence>
<protein>
    <submittedName>
        <fullName evidence="9">Outer membrane efflux protein</fullName>
    </submittedName>
</protein>
<dbReference type="SUPFAM" id="SSF56954">
    <property type="entry name" value="Outer membrane efflux proteins (OEP)"/>
    <property type="match status" value="1"/>
</dbReference>
<keyword evidence="8" id="KW-0732">Signal</keyword>
<dbReference type="Proteomes" id="UP000008461">
    <property type="component" value="Chromosome"/>
</dbReference>
<evidence type="ECO:0000313" key="10">
    <source>
        <dbReference type="Proteomes" id="UP000008461"/>
    </source>
</evidence>
<dbReference type="GO" id="GO:0015562">
    <property type="term" value="F:efflux transmembrane transporter activity"/>
    <property type="evidence" value="ECO:0007669"/>
    <property type="project" value="InterPro"/>
</dbReference>
<dbReference type="EMBL" id="CP002691">
    <property type="protein sequence ID" value="AEE50163.1"/>
    <property type="molecule type" value="Genomic_DNA"/>
</dbReference>
<dbReference type="PANTHER" id="PTHR30026:SF20">
    <property type="entry name" value="OUTER MEMBRANE PROTEIN TOLC"/>
    <property type="match status" value="1"/>
</dbReference>
<gene>
    <name evidence="9" type="ordered locus">Halhy_2284</name>
</gene>
<evidence type="ECO:0000256" key="7">
    <source>
        <dbReference type="ARBA" id="ARBA00023237"/>
    </source>
</evidence>
<keyword evidence="4" id="KW-1134">Transmembrane beta strand</keyword>
<organism evidence="9 10">
    <name type="scientific">Haliscomenobacter hydrossis (strain ATCC 27775 / DSM 1100 / LMG 10767 / O)</name>
    <dbReference type="NCBI Taxonomy" id="760192"/>
    <lineage>
        <taxon>Bacteria</taxon>
        <taxon>Pseudomonadati</taxon>
        <taxon>Bacteroidota</taxon>
        <taxon>Saprospiria</taxon>
        <taxon>Saprospirales</taxon>
        <taxon>Haliscomenobacteraceae</taxon>
        <taxon>Haliscomenobacter</taxon>
    </lineage>
</organism>
<evidence type="ECO:0000256" key="1">
    <source>
        <dbReference type="ARBA" id="ARBA00004442"/>
    </source>
</evidence>
<dbReference type="InterPro" id="IPR003423">
    <property type="entry name" value="OMP_efflux"/>
</dbReference>
<dbReference type="PANTHER" id="PTHR30026">
    <property type="entry name" value="OUTER MEMBRANE PROTEIN TOLC"/>
    <property type="match status" value="1"/>
</dbReference>
<dbReference type="STRING" id="760192.Halhy_2284"/>
<comment type="subcellular location">
    <subcellularLocation>
        <location evidence="1">Cell outer membrane</location>
    </subcellularLocation>
</comment>
<dbReference type="GO" id="GO:0015288">
    <property type="term" value="F:porin activity"/>
    <property type="evidence" value="ECO:0007669"/>
    <property type="project" value="TreeGrafter"/>
</dbReference>
<evidence type="ECO:0000256" key="3">
    <source>
        <dbReference type="ARBA" id="ARBA00022448"/>
    </source>
</evidence>
<keyword evidence="7" id="KW-0998">Cell outer membrane</keyword>
<reference evidence="9 10" key="1">
    <citation type="journal article" date="2011" name="Stand. Genomic Sci.">
        <title>Complete genome sequence of Haliscomenobacter hydrossis type strain (O).</title>
        <authorList>
            <consortium name="US DOE Joint Genome Institute (JGI-PGF)"/>
            <person name="Daligault H."/>
            <person name="Lapidus A."/>
            <person name="Zeytun A."/>
            <person name="Nolan M."/>
            <person name="Lucas S."/>
            <person name="Del Rio T.G."/>
            <person name="Tice H."/>
            <person name="Cheng J.F."/>
            <person name="Tapia R."/>
            <person name="Han C."/>
            <person name="Goodwin L."/>
            <person name="Pitluck S."/>
            <person name="Liolios K."/>
            <person name="Pagani I."/>
            <person name="Ivanova N."/>
            <person name="Huntemann M."/>
            <person name="Mavromatis K."/>
            <person name="Mikhailova N."/>
            <person name="Pati A."/>
            <person name="Chen A."/>
            <person name="Palaniappan K."/>
            <person name="Land M."/>
            <person name="Hauser L."/>
            <person name="Brambilla E.M."/>
            <person name="Rohde M."/>
            <person name="Verbarg S."/>
            <person name="Goker M."/>
            <person name="Bristow J."/>
            <person name="Eisen J.A."/>
            <person name="Markowitz V."/>
            <person name="Hugenholtz P."/>
            <person name="Kyrpides N.C."/>
            <person name="Klenk H.P."/>
            <person name="Woyke T."/>
        </authorList>
    </citation>
    <scope>NUCLEOTIDE SEQUENCE [LARGE SCALE GENOMIC DNA]</scope>
    <source>
        <strain evidence="10">ATCC 27775 / DSM 1100 / LMG 10767 / O</strain>
    </source>
</reference>
<dbReference type="Gene3D" id="1.20.1600.10">
    <property type="entry name" value="Outer membrane efflux proteins (OEP)"/>
    <property type="match status" value="1"/>
</dbReference>
<dbReference type="RefSeq" id="WP_013764713.1">
    <property type="nucleotide sequence ID" value="NC_015510.1"/>
</dbReference>
<feature type="signal peptide" evidence="8">
    <location>
        <begin position="1"/>
        <end position="20"/>
    </location>
</feature>
<keyword evidence="6" id="KW-0472">Membrane</keyword>
<keyword evidence="3" id="KW-0813">Transport</keyword>
<accession>F4KU66</accession>
<dbReference type="OrthoDB" id="9811587at2"/>
<evidence type="ECO:0000256" key="8">
    <source>
        <dbReference type="SAM" id="SignalP"/>
    </source>
</evidence>
<evidence type="ECO:0000313" key="9">
    <source>
        <dbReference type="EMBL" id="AEE50163.1"/>
    </source>
</evidence>
<evidence type="ECO:0000256" key="2">
    <source>
        <dbReference type="ARBA" id="ARBA00007613"/>
    </source>
</evidence>
<keyword evidence="5" id="KW-0812">Transmembrane</keyword>
<dbReference type="HOGENOM" id="CLU_012817_11_0_10"/>
<dbReference type="GO" id="GO:1990281">
    <property type="term" value="C:efflux pump complex"/>
    <property type="evidence" value="ECO:0007669"/>
    <property type="project" value="TreeGrafter"/>
</dbReference>
<reference key="2">
    <citation type="submission" date="2011-04" db="EMBL/GenBank/DDBJ databases">
        <title>Complete sequence of chromosome of Haliscomenobacter hydrossis DSM 1100.</title>
        <authorList>
            <consortium name="US DOE Joint Genome Institute (JGI-PGF)"/>
            <person name="Lucas S."/>
            <person name="Han J."/>
            <person name="Lapidus A."/>
            <person name="Bruce D."/>
            <person name="Goodwin L."/>
            <person name="Pitluck S."/>
            <person name="Peters L."/>
            <person name="Kyrpides N."/>
            <person name="Mavromatis K."/>
            <person name="Ivanova N."/>
            <person name="Ovchinnikova G."/>
            <person name="Pagani I."/>
            <person name="Daligault H."/>
            <person name="Detter J.C."/>
            <person name="Han C."/>
            <person name="Land M."/>
            <person name="Hauser L."/>
            <person name="Markowitz V."/>
            <person name="Cheng J.-F."/>
            <person name="Hugenholtz P."/>
            <person name="Woyke T."/>
            <person name="Wu D."/>
            <person name="Verbarg S."/>
            <person name="Frueling A."/>
            <person name="Brambilla E."/>
            <person name="Klenk H.-P."/>
            <person name="Eisen J.A."/>
        </authorList>
    </citation>
    <scope>NUCLEOTIDE SEQUENCE</scope>
    <source>
        <strain>DSM 1100</strain>
    </source>
</reference>
<dbReference type="KEGG" id="hhy:Halhy_2284"/>